<dbReference type="EMBL" id="JACAZH010000010">
    <property type="protein sequence ID" value="KAF7357615.1"/>
    <property type="molecule type" value="Genomic_DNA"/>
</dbReference>
<proteinExistence type="predicted"/>
<comment type="caution">
    <text evidence="2">The sequence shown here is derived from an EMBL/GenBank/DDBJ whole genome shotgun (WGS) entry which is preliminary data.</text>
</comment>
<gene>
    <name evidence="2" type="ORF">MSAN_01357900</name>
</gene>
<evidence type="ECO:0000256" key="1">
    <source>
        <dbReference type="SAM" id="MobiDB-lite"/>
    </source>
</evidence>
<sequence>MDPRWTTQTLPRTREMRHTAAGYTRRGRTEPNGVADVSTADYHRQTFSLAVTSLPVSSGVSPVRREFNSARAVPSGDTRANDVSGFHTRRLGGGASPQGDTSTNEYFSVSLSGGIGGDGGDGGQKGGDGGDGMGIIVNMCSAAMTPEAISFFRAILGADQRNGAGRGGKGGKSPNGLGGNGGRGVHQLFNVED</sequence>
<accession>A0A8H6YAU5</accession>
<evidence type="ECO:0000313" key="3">
    <source>
        <dbReference type="Proteomes" id="UP000623467"/>
    </source>
</evidence>
<dbReference type="Proteomes" id="UP000623467">
    <property type="component" value="Unassembled WGS sequence"/>
</dbReference>
<protein>
    <submittedName>
        <fullName evidence="2">Uncharacterized protein</fullName>
    </submittedName>
</protein>
<feature type="compositionally biased region" description="Gly residues" evidence="1">
    <location>
        <begin position="164"/>
        <end position="184"/>
    </location>
</feature>
<keyword evidence="3" id="KW-1185">Reference proteome</keyword>
<name>A0A8H6YAU5_9AGAR</name>
<feature type="region of interest" description="Disordered" evidence="1">
    <location>
        <begin position="163"/>
        <end position="193"/>
    </location>
</feature>
<evidence type="ECO:0000313" key="2">
    <source>
        <dbReference type="EMBL" id="KAF7357615.1"/>
    </source>
</evidence>
<dbReference type="AlphaFoldDB" id="A0A8H6YAU5"/>
<reference evidence="2" key="1">
    <citation type="submission" date="2020-05" db="EMBL/GenBank/DDBJ databases">
        <title>Mycena genomes resolve the evolution of fungal bioluminescence.</title>
        <authorList>
            <person name="Tsai I.J."/>
        </authorList>
    </citation>
    <scope>NUCLEOTIDE SEQUENCE</scope>
    <source>
        <strain evidence="2">160909Yilan</strain>
    </source>
</reference>
<organism evidence="2 3">
    <name type="scientific">Mycena sanguinolenta</name>
    <dbReference type="NCBI Taxonomy" id="230812"/>
    <lineage>
        <taxon>Eukaryota</taxon>
        <taxon>Fungi</taxon>
        <taxon>Dikarya</taxon>
        <taxon>Basidiomycota</taxon>
        <taxon>Agaricomycotina</taxon>
        <taxon>Agaricomycetes</taxon>
        <taxon>Agaricomycetidae</taxon>
        <taxon>Agaricales</taxon>
        <taxon>Marasmiineae</taxon>
        <taxon>Mycenaceae</taxon>
        <taxon>Mycena</taxon>
    </lineage>
</organism>